<dbReference type="EMBL" id="CAJFCV020000002">
    <property type="protein sequence ID" value="CAG9102615.1"/>
    <property type="molecule type" value="Genomic_DNA"/>
</dbReference>
<dbReference type="SUPFAM" id="SSF49562">
    <property type="entry name" value="C2 domain (Calcium/lipid-binding domain, CaLB)"/>
    <property type="match status" value="2"/>
</dbReference>
<dbReference type="OrthoDB" id="270970at2759"/>
<keyword evidence="2" id="KW-0472">Membrane</keyword>
<dbReference type="InterPro" id="IPR000008">
    <property type="entry name" value="C2_dom"/>
</dbReference>
<evidence type="ECO:0000313" key="5">
    <source>
        <dbReference type="Proteomes" id="UP000659654"/>
    </source>
</evidence>
<keyword evidence="5" id="KW-1185">Reference proteome</keyword>
<dbReference type="PANTHER" id="PTHR10024:SF344">
    <property type="entry name" value="SYNAPTOTAGMIN-7"/>
    <property type="match status" value="1"/>
</dbReference>
<dbReference type="PANTHER" id="PTHR10024">
    <property type="entry name" value="SYNAPTOTAGMIN"/>
    <property type="match status" value="1"/>
</dbReference>
<evidence type="ECO:0000313" key="4">
    <source>
        <dbReference type="EMBL" id="CAD5218065.1"/>
    </source>
</evidence>
<dbReference type="GO" id="GO:0005509">
    <property type="term" value="F:calcium ion binding"/>
    <property type="evidence" value="ECO:0007669"/>
    <property type="project" value="TreeGrafter"/>
</dbReference>
<dbReference type="GO" id="GO:0006906">
    <property type="term" value="P:vesicle fusion"/>
    <property type="evidence" value="ECO:0007669"/>
    <property type="project" value="TreeGrafter"/>
</dbReference>
<dbReference type="GO" id="GO:0000149">
    <property type="term" value="F:SNARE binding"/>
    <property type="evidence" value="ECO:0007669"/>
    <property type="project" value="TreeGrafter"/>
</dbReference>
<dbReference type="GO" id="GO:0005544">
    <property type="term" value="F:calcium-dependent phospholipid binding"/>
    <property type="evidence" value="ECO:0007669"/>
    <property type="project" value="TreeGrafter"/>
</dbReference>
<dbReference type="GO" id="GO:0001786">
    <property type="term" value="F:phosphatidylserine binding"/>
    <property type="evidence" value="ECO:0007669"/>
    <property type="project" value="TreeGrafter"/>
</dbReference>
<dbReference type="GO" id="GO:0005886">
    <property type="term" value="C:plasma membrane"/>
    <property type="evidence" value="ECO:0007669"/>
    <property type="project" value="TreeGrafter"/>
</dbReference>
<feature type="domain" description="C2" evidence="3">
    <location>
        <begin position="112"/>
        <end position="232"/>
    </location>
</feature>
<dbReference type="Proteomes" id="UP000659654">
    <property type="component" value="Unassembled WGS sequence"/>
</dbReference>
<dbReference type="Pfam" id="PF00168">
    <property type="entry name" value="C2"/>
    <property type="match status" value="2"/>
</dbReference>
<dbReference type="SMR" id="A0A7I8WZB2"/>
<proteinExistence type="predicted"/>
<dbReference type="Gene3D" id="2.60.40.150">
    <property type="entry name" value="C2 domain"/>
    <property type="match status" value="2"/>
</dbReference>
<dbReference type="InterPro" id="IPR035892">
    <property type="entry name" value="C2_domain_sf"/>
</dbReference>
<feature type="domain" description="C2" evidence="3">
    <location>
        <begin position="243"/>
        <end position="378"/>
    </location>
</feature>
<dbReference type="GO" id="GO:0030424">
    <property type="term" value="C:axon"/>
    <property type="evidence" value="ECO:0007669"/>
    <property type="project" value="TreeGrafter"/>
</dbReference>
<sequence length="384" mass="44323">MFLDGEVTIPIYYVVGMASVMGGMFVVFAATYFKNRRQYETFDLDLPPAGYDDLKMEKRVNWPVESRLKEVVTMNPIQPQTSLKSKVKEALPWKSSSQHVIDQLKPERVEEFRGRLNFAISYNHDSETLYLHVLEAIDLPVRDLTGSSDPYVVCWILEEPDQCQKTRVMHRNLNPKFQQILSFQGHSMKKLHDMTMVMQVMDYDRFSADDPIGEILLPMKNVKFEKSPIYWKHLQRPTVHREQAGEVMITLCYLPESNKLNVSLVKAKDLPNREKIGTADPYVKLWLVQKGSKLEKRKTTVKPQTLAPVFNEIFSFTVPNKEKLEKEINLVVSVMDYDPISSNDEIGHCVVGLLGRESGAKQWKEALEHPESAVTSWHKLSPHW</sequence>
<protein>
    <submittedName>
        <fullName evidence="4">(pine wood nematode) hypothetical protein</fullName>
    </submittedName>
</protein>
<keyword evidence="1" id="KW-0677">Repeat</keyword>
<name>A0A7I8WZB2_BURXY</name>
<keyword evidence="2" id="KW-0812">Transmembrane</keyword>
<comment type="caution">
    <text evidence="4">The sequence shown here is derived from an EMBL/GenBank/DDBJ whole genome shotgun (WGS) entry which is preliminary data.</text>
</comment>
<gene>
    <name evidence="4" type="ORF">BXYJ_LOCUS5458</name>
</gene>
<dbReference type="PRINTS" id="PR00399">
    <property type="entry name" value="SYNAPTOTAGMN"/>
</dbReference>
<dbReference type="CDD" id="cd00276">
    <property type="entry name" value="C2B_Synaptotagmin"/>
    <property type="match status" value="1"/>
</dbReference>
<evidence type="ECO:0000256" key="2">
    <source>
        <dbReference type="SAM" id="Phobius"/>
    </source>
</evidence>
<organism evidence="4 5">
    <name type="scientific">Bursaphelenchus xylophilus</name>
    <name type="common">Pinewood nematode worm</name>
    <name type="synonym">Aphelenchoides xylophilus</name>
    <dbReference type="NCBI Taxonomy" id="6326"/>
    <lineage>
        <taxon>Eukaryota</taxon>
        <taxon>Metazoa</taxon>
        <taxon>Ecdysozoa</taxon>
        <taxon>Nematoda</taxon>
        <taxon>Chromadorea</taxon>
        <taxon>Rhabditida</taxon>
        <taxon>Tylenchina</taxon>
        <taxon>Tylenchomorpha</taxon>
        <taxon>Aphelenchoidea</taxon>
        <taxon>Aphelenchoididae</taxon>
        <taxon>Bursaphelenchus</taxon>
    </lineage>
</organism>
<dbReference type="GO" id="GO:0070382">
    <property type="term" value="C:exocytic vesicle"/>
    <property type="evidence" value="ECO:0007669"/>
    <property type="project" value="TreeGrafter"/>
</dbReference>
<reference evidence="4" key="1">
    <citation type="submission" date="2020-09" db="EMBL/GenBank/DDBJ databases">
        <authorList>
            <person name="Kikuchi T."/>
        </authorList>
    </citation>
    <scope>NUCLEOTIDE SEQUENCE</scope>
    <source>
        <strain evidence="4">Ka4C1</strain>
    </source>
</reference>
<evidence type="ECO:0000259" key="3">
    <source>
        <dbReference type="PROSITE" id="PS50004"/>
    </source>
</evidence>
<feature type="transmembrane region" description="Helical" evidence="2">
    <location>
        <begin position="12"/>
        <end position="33"/>
    </location>
</feature>
<dbReference type="GO" id="GO:0030276">
    <property type="term" value="F:clathrin binding"/>
    <property type="evidence" value="ECO:0007669"/>
    <property type="project" value="TreeGrafter"/>
</dbReference>
<evidence type="ECO:0000256" key="1">
    <source>
        <dbReference type="ARBA" id="ARBA00022737"/>
    </source>
</evidence>
<dbReference type="EMBL" id="CAJFDI010000002">
    <property type="protein sequence ID" value="CAD5218065.1"/>
    <property type="molecule type" value="Genomic_DNA"/>
</dbReference>
<dbReference type="AlphaFoldDB" id="A0A7I8WZB2"/>
<dbReference type="GO" id="GO:0098793">
    <property type="term" value="C:presynapse"/>
    <property type="evidence" value="ECO:0007669"/>
    <property type="project" value="GOC"/>
</dbReference>
<dbReference type="GO" id="GO:0048791">
    <property type="term" value="P:calcium ion-regulated exocytosis of neurotransmitter"/>
    <property type="evidence" value="ECO:0007669"/>
    <property type="project" value="TreeGrafter"/>
</dbReference>
<dbReference type="SMART" id="SM00239">
    <property type="entry name" value="C2"/>
    <property type="match status" value="2"/>
</dbReference>
<keyword evidence="2" id="KW-1133">Transmembrane helix</keyword>
<dbReference type="InterPro" id="IPR001565">
    <property type="entry name" value="Synaptotagmin"/>
</dbReference>
<dbReference type="Proteomes" id="UP000582659">
    <property type="component" value="Unassembled WGS sequence"/>
</dbReference>
<dbReference type="PROSITE" id="PS50004">
    <property type="entry name" value="C2"/>
    <property type="match status" value="2"/>
</dbReference>
<accession>A0A7I8WZB2</accession>